<evidence type="ECO:0000256" key="4">
    <source>
        <dbReference type="SAM" id="SignalP"/>
    </source>
</evidence>
<dbReference type="InterPro" id="IPR035669">
    <property type="entry name" value="SGNH_plant_lipase-like"/>
</dbReference>
<evidence type="ECO:0000256" key="2">
    <source>
        <dbReference type="ARBA" id="ARBA00022801"/>
    </source>
</evidence>
<evidence type="ECO:0000313" key="6">
    <source>
        <dbReference type="Proteomes" id="UP000636709"/>
    </source>
</evidence>
<dbReference type="OrthoDB" id="1600564at2759"/>
<dbReference type="GO" id="GO:0016788">
    <property type="term" value="F:hydrolase activity, acting on ester bonds"/>
    <property type="evidence" value="ECO:0007669"/>
    <property type="project" value="InterPro"/>
</dbReference>
<dbReference type="GO" id="GO:0016042">
    <property type="term" value="P:lipid catabolic process"/>
    <property type="evidence" value="ECO:0007669"/>
    <property type="project" value="UniProtKB-KW"/>
</dbReference>
<protein>
    <recommendedName>
        <fullName evidence="7">GDSL esterase/lipase</fullName>
    </recommendedName>
</protein>
<gene>
    <name evidence="5" type="ORF">HU200_043362</name>
</gene>
<dbReference type="Gene3D" id="3.40.50.1110">
    <property type="entry name" value="SGNH hydrolase"/>
    <property type="match status" value="1"/>
</dbReference>
<keyword evidence="6" id="KW-1185">Reference proteome</keyword>
<dbReference type="InterPro" id="IPR001087">
    <property type="entry name" value="GDSL"/>
</dbReference>
<proteinExistence type="inferred from homology"/>
<dbReference type="AlphaFoldDB" id="A0A835B3H6"/>
<keyword evidence="3" id="KW-0443">Lipid metabolism</keyword>
<keyword evidence="2" id="KW-0378">Hydrolase</keyword>
<accession>A0A835B3H6</accession>
<evidence type="ECO:0008006" key="7">
    <source>
        <dbReference type="Google" id="ProtNLM"/>
    </source>
</evidence>
<keyword evidence="3" id="KW-0442">Lipid degradation</keyword>
<dbReference type="Pfam" id="PF00657">
    <property type="entry name" value="Lipase_GDSL"/>
    <property type="match status" value="1"/>
</dbReference>
<dbReference type="PANTHER" id="PTHR45648">
    <property type="entry name" value="GDSL LIPASE/ACYLHYDROLASE FAMILY PROTEIN (AFU_ORTHOLOGUE AFUA_4G14700)"/>
    <property type="match status" value="1"/>
</dbReference>
<evidence type="ECO:0000313" key="5">
    <source>
        <dbReference type="EMBL" id="KAF8686858.1"/>
    </source>
</evidence>
<dbReference type="InterPro" id="IPR051058">
    <property type="entry name" value="GDSL_Est/Lipase"/>
</dbReference>
<name>A0A835B3H6_9POAL</name>
<feature type="signal peptide" evidence="4">
    <location>
        <begin position="1"/>
        <end position="22"/>
    </location>
</feature>
<reference evidence="5" key="1">
    <citation type="submission" date="2020-07" db="EMBL/GenBank/DDBJ databases">
        <title>Genome sequence and genetic diversity analysis of an under-domesticated orphan crop, white fonio (Digitaria exilis).</title>
        <authorList>
            <person name="Bennetzen J.L."/>
            <person name="Chen S."/>
            <person name="Ma X."/>
            <person name="Wang X."/>
            <person name="Yssel A.E.J."/>
            <person name="Chaluvadi S.R."/>
            <person name="Johnson M."/>
            <person name="Gangashetty P."/>
            <person name="Hamidou F."/>
            <person name="Sanogo M.D."/>
            <person name="Zwaenepoel A."/>
            <person name="Wallace J."/>
            <person name="Van De Peer Y."/>
            <person name="Van Deynze A."/>
        </authorList>
    </citation>
    <scope>NUCLEOTIDE SEQUENCE</scope>
    <source>
        <tissue evidence="5">Leaves</tissue>
    </source>
</reference>
<sequence length="390" mass="40972">MGRYELATKALVLSLVLGAVAGTRPGELVRKVPAMYVFGDSTLDVGNNNYLQGEGVPRANRPFYGIDLPGSGKPTGRFSNGYNTADFEYNFVKINCVYICILMHAAQSLGFHKSPLAYLVLKAHDKLIPSAKSRGVSYASAGSGILDSTHAGNNIPLSQQVRLFESTKAEMKAKMGPNAVSYLISKSFFLLGAGSNDLFVFATSMAKQNKTATQSDVTAFYGSLLSNYSATIAELYKLGARKVAIVNVGPVGCVPGVRVLDPTGACSDGLNKLAAGFDAALKSLLAELAPKLPGMAYSIADSFGLTQAALANPVALGFSSSDSACCGSGRLGAQGDCTPAATLCPDRDSFVFWDSVHPSQKSAMIAVKAYFDGPTQYTTPITFKQLATAS</sequence>
<comment type="similarity">
    <text evidence="1">Belongs to the 'GDSL' lipolytic enzyme family.</text>
</comment>
<dbReference type="CDD" id="cd01837">
    <property type="entry name" value="SGNH_plant_lipase_like"/>
    <property type="match status" value="1"/>
</dbReference>
<feature type="chain" id="PRO_5032502351" description="GDSL esterase/lipase" evidence="4">
    <location>
        <begin position="23"/>
        <end position="390"/>
    </location>
</feature>
<dbReference type="InterPro" id="IPR036514">
    <property type="entry name" value="SGNH_hydro_sf"/>
</dbReference>
<comment type="caution">
    <text evidence="5">The sequence shown here is derived from an EMBL/GenBank/DDBJ whole genome shotgun (WGS) entry which is preliminary data.</text>
</comment>
<evidence type="ECO:0000256" key="3">
    <source>
        <dbReference type="ARBA" id="ARBA00022963"/>
    </source>
</evidence>
<keyword evidence="4" id="KW-0732">Signal</keyword>
<organism evidence="5 6">
    <name type="scientific">Digitaria exilis</name>
    <dbReference type="NCBI Taxonomy" id="1010633"/>
    <lineage>
        <taxon>Eukaryota</taxon>
        <taxon>Viridiplantae</taxon>
        <taxon>Streptophyta</taxon>
        <taxon>Embryophyta</taxon>
        <taxon>Tracheophyta</taxon>
        <taxon>Spermatophyta</taxon>
        <taxon>Magnoliopsida</taxon>
        <taxon>Liliopsida</taxon>
        <taxon>Poales</taxon>
        <taxon>Poaceae</taxon>
        <taxon>PACMAD clade</taxon>
        <taxon>Panicoideae</taxon>
        <taxon>Panicodae</taxon>
        <taxon>Paniceae</taxon>
        <taxon>Anthephorinae</taxon>
        <taxon>Digitaria</taxon>
    </lineage>
</organism>
<evidence type="ECO:0000256" key="1">
    <source>
        <dbReference type="ARBA" id="ARBA00008668"/>
    </source>
</evidence>
<dbReference type="EMBL" id="JACEFO010002059">
    <property type="protein sequence ID" value="KAF8686858.1"/>
    <property type="molecule type" value="Genomic_DNA"/>
</dbReference>
<dbReference type="PANTHER" id="PTHR45648:SF46">
    <property type="entry name" value="OS06G0725100 PROTEIN"/>
    <property type="match status" value="1"/>
</dbReference>
<dbReference type="Proteomes" id="UP000636709">
    <property type="component" value="Unassembled WGS sequence"/>
</dbReference>